<evidence type="ECO:0008006" key="6">
    <source>
        <dbReference type="Google" id="ProtNLM"/>
    </source>
</evidence>
<dbReference type="InterPro" id="IPR002213">
    <property type="entry name" value="UDP_glucos_trans"/>
</dbReference>
<dbReference type="AlphaFoldDB" id="A0AAD9TQU3"/>
<keyword evidence="2" id="KW-0328">Glycosyltransferase</keyword>
<comment type="caution">
    <text evidence="4">The sequence shown here is derived from an EMBL/GenBank/DDBJ whole genome shotgun (WGS) entry which is preliminary data.</text>
</comment>
<protein>
    <recommendedName>
        <fullName evidence="6">Glycosyltransferase</fullName>
    </recommendedName>
</protein>
<dbReference type="Gene3D" id="3.40.50.2000">
    <property type="entry name" value="Glycogen Phosphorylase B"/>
    <property type="match status" value="2"/>
</dbReference>
<sequence>MFLSPMMDPARTEPTNVCHVVALPYPARGHVNPMMNLCKLLASRQPEILITFVVTEEWFGHIGPEPKPENIRFGTIPNVIPAELARAKDYTGFLEAVSTKTEAPFEEFLDHLEYPVFAILADTYLVWVPGFGNRRNIPVASLWIMSASVFSIFHHFNLLEKNGHFPVEISERGHEIVNYIPGLPPTRLENIPTIFYETSKQNLHRSLECVGEVSKAQYLLFSSVYELEAQVIDSLQAEFPFPVSAIGPAIPYFQVLNQSASAASTTTRLNSPNYYLEWLDSQPADSVLYFSLGSFLSVSSTQMDEIVAGVRNSGVRFLFVTRGEHLSDLFKDGCGPCGDDLDQMGMVVPWCDQLRVLSHSSVGGFWTHCGFNSTLEALYAGVPMLTFPIFWDQVPNSKHIVEDWRVGCRVKREAGSDYLVSRKEISELVKRFMDSDSDDKKEIKKRAREIQELCQVAISEGGSSETNLDVFVKDFISKSCSYKST</sequence>
<keyword evidence="5" id="KW-1185">Reference proteome</keyword>
<gene>
    <name evidence="4" type="ORF">Ddye_028379</name>
</gene>
<evidence type="ECO:0000256" key="3">
    <source>
        <dbReference type="ARBA" id="ARBA00022679"/>
    </source>
</evidence>
<dbReference type="Proteomes" id="UP001280121">
    <property type="component" value="Unassembled WGS sequence"/>
</dbReference>
<accession>A0AAD9TQU3</accession>
<comment type="similarity">
    <text evidence="1">Belongs to the UDP-glycosyltransferase family.</text>
</comment>
<proteinExistence type="inferred from homology"/>
<dbReference type="GO" id="GO:0080044">
    <property type="term" value="F:quercetin 7-O-glucosyltransferase activity"/>
    <property type="evidence" value="ECO:0007669"/>
    <property type="project" value="TreeGrafter"/>
</dbReference>
<evidence type="ECO:0000256" key="1">
    <source>
        <dbReference type="ARBA" id="ARBA00009995"/>
    </source>
</evidence>
<evidence type="ECO:0000256" key="2">
    <source>
        <dbReference type="ARBA" id="ARBA00022676"/>
    </source>
</evidence>
<dbReference type="PANTHER" id="PTHR11926:SF774">
    <property type="entry name" value="UDP-GLYCOSYLTRANSFERASE 85A1-RELATED"/>
    <property type="match status" value="1"/>
</dbReference>
<dbReference type="SUPFAM" id="SSF53756">
    <property type="entry name" value="UDP-Glycosyltransferase/glycogen phosphorylase"/>
    <property type="match status" value="1"/>
</dbReference>
<name>A0AAD9TQU3_9ROSI</name>
<reference evidence="4" key="1">
    <citation type="journal article" date="2023" name="Plant J.">
        <title>Genome sequences and population genomics provide insights into the demographic history, inbreeding, and mutation load of two 'living fossil' tree species of Dipteronia.</title>
        <authorList>
            <person name="Feng Y."/>
            <person name="Comes H.P."/>
            <person name="Chen J."/>
            <person name="Zhu S."/>
            <person name="Lu R."/>
            <person name="Zhang X."/>
            <person name="Li P."/>
            <person name="Qiu J."/>
            <person name="Olsen K.M."/>
            <person name="Qiu Y."/>
        </authorList>
    </citation>
    <scope>NUCLEOTIDE SEQUENCE</scope>
    <source>
        <strain evidence="4">KIB01</strain>
    </source>
</reference>
<dbReference type="PANTHER" id="PTHR11926">
    <property type="entry name" value="GLUCOSYL/GLUCURONOSYL TRANSFERASES"/>
    <property type="match status" value="1"/>
</dbReference>
<keyword evidence="3" id="KW-0808">Transferase</keyword>
<dbReference type="FunFam" id="3.40.50.2000:FF:000152">
    <property type="entry name" value="Glycosyltransferase"/>
    <property type="match status" value="1"/>
</dbReference>
<organism evidence="4 5">
    <name type="scientific">Dipteronia dyeriana</name>
    <dbReference type="NCBI Taxonomy" id="168575"/>
    <lineage>
        <taxon>Eukaryota</taxon>
        <taxon>Viridiplantae</taxon>
        <taxon>Streptophyta</taxon>
        <taxon>Embryophyta</taxon>
        <taxon>Tracheophyta</taxon>
        <taxon>Spermatophyta</taxon>
        <taxon>Magnoliopsida</taxon>
        <taxon>eudicotyledons</taxon>
        <taxon>Gunneridae</taxon>
        <taxon>Pentapetalae</taxon>
        <taxon>rosids</taxon>
        <taxon>malvids</taxon>
        <taxon>Sapindales</taxon>
        <taxon>Sapindaceae</taxon>
        <taxon>Hippocastanoideae</taxon>
        <taxon>Acereae</taxon>
        <taxon>Dipteronia</taxon>
    </lineage>
</organism>
<dbReference type="CDD" id="cd03784">
    <property type="entry name" value="GT1_Gtf-like"/>
    <property type="match status" value="1"/>
</dbReference>
<dbReference type="FunFam" id="3.40.50.2000:FF:000138">
    <property type="entry name" value="Glycosyltransferase"/>
    <property type="match status" value="1"/>
</dbReference>
<dbReference type="Pfam" id="PF00201">
    <property type="entry name" value="UDPGT"/>
    <property type="match status" value="1"/>
</dbReference>
<evidence type="ECO:0000313" key="5">
    <source>
        <dbReference type="Proteomes" id="UP001280121"/>
    </source>
</evidence>
<dbReference type="GO" id="GO:0080043">
    <property type="term" value="F:quercetin 3-O-glucosyltransferase activity"/>
    <property type="evidence" value="ECO:0007669"/>
    <property type="project" value="TreeGrafter"/>
</dbReference>
<evidence type="ECO:0000313" key="4">
    <source>
        <dbReference type="EMBL" id="KAK2640584.1"/>
    </source>
</evidence>
<dbReference type="EMBL" id="JANJYI010000008">
    <property type="protein sequence ID" value="KAK2640584.1"/>
    <property type="molecule type" value="Genomic_DNA"/>
</dbReference>